<organism evidence="3 4">
    <name type="scientific">Amphibacillus marinus</name>
    <dbReference type="NCBI Taxonomy" id="872970"/>
    <lineage>
        <taxon>Bacteria</taxon>
        <taxon>Bacillati</taxon>
        <taxon>Bacillota</taxon>
        <taxon>Bacilli</taxon>
        <taxon>Bacillales</taxon>
        <taxon>Bacillaceae</taxon>
        <taxon>Amphibacillus</taxon>
    </lineage>
</organism>
<evidence type="ECO:0000313" key="3">
    <source>
        <dbReference type="EMBL" id="SEO25635.1"/>
    </source>
</evidence>
<dbReference type="AlphaFoldDB" id="A0A1H8N7P5"/>
<name>A0A1H8N7P5_9BACI</name>
<keyword evidence="4" id="KW-1185">Reference proteome</keyword>
<reference evidence="3 4" key="1">
    <citation type="submission" date="2016-10" db="EMBL/GenBank/DDBJ databases">
        <authorList>
            <person name="de Groot N.N."/>
        </authorList>
    </citation>
    <scope>NUCLEOTIDE SEQUENCE [LARGE SCALE GENOMIC DNA]</scope>
    <source>
        <strain evidence="3 4">CGMCC 1.10434</strain>
    </source>
</reference>
<feature type="compositionally biased region" description="Polar residues" evidence="1">
    <location>
        <begin position="102"/>
        <end position="135"/>
    </location>
</feature>
<dbReference type="EMBL" id="FODJ01000005">
    <property type="protein sequence ID" value="SEO25635.1"/>
    <property type="molecule type" value="Genomic_DNA"/>
</dbReference>
<evidence type="ECO:0000256" key="2">
    <source>
        <dbReference type="SAM" id="Phobius"/>
    </source>
</evidence>
<sequence length="225" mass="25011">MWVIIISKKFMILLTILFIMGIGVIVPLIISNQSGAQPAATQLQINELSVVFNYQMKAASIRDKSVSMNVINKTDEVDDEPLEHDVVMLEEDSDSVEVTVTLPSNIRNGRSTNTTNNQPPIQATRRSNNQSTNKNTDQKDEQVKEKEATTDEKEEPPKVEKPKNEAPKPTPKPNPDNKPETGGSDEDVSHHDDEEDEKKPDPNENSEADEDQPVTDDPGSNHSDD</sequence>
<protein>
    <submittedName>
        <fullName evidence="3">Uncharacterized protein</fullName>
    </submittedName>
</protein>
<accession>A0A1H8N7P5</accession>
<evidence type="ECO:0000313" key="4">
    <source>
        <dbReference type="Proteomes" id="UP000199300"/>
    </source>
</evidence>
<feature type="compositionally biased region" description="Basic and acidic residues" evidence="1">
    <location>
        <begin position="187"/>
        <end position="202"/>
    </location>
</feature>
<gene>
    <name evidence="3" type="ORF">SAMN04488134_105157</name>
</gene>
<dbReference type="RefSeq" id="WP_091497038.1">
    <property type="nucleotide sequence ID" value="NZ_FODJ01000005.1"/>
</dbReference>
<keyword evidence="2" id="KW-0812">Transmembrane</keyword>
<evidence type="ECO:0000256" key="1">
    <source>
        <dbReference type="SAM" id="MobiDB-lite"/>
    </source>
</evidence>
<keyword evidence="2" id="KW-1133">Transmembrane helix</keyword>
<proteinExistence type="predicted"/>
<feature type="region of interest" description="Disordered" evidence="1">
    <location>
        <begin position="102"/>
        <end position="225"/>
    </location>
</feature>
<feature type="compositionally biased region" description="Basic and acidic residues" evidence="1">
    <location>
        <begin position="136"/>
        <end position="166"/>
    </location>
</feature>
<feature type="transmembrane region" description="Helical" evidence="2">
    <location>
        <begin position="12"/>
        <end position="30"/>
    </location>
</feature>
<dbReference type="Proteomes" id="UP000199300">
    <property type="component" value="Unassembled WGS sequence"/>
</dbReference>
<feature type="compositionally biased region" description="Acidic residues" evidence="1">
    <location>
        <begin position="204"/>
        <end position="214"/>
    </location>
</feature>
<keyword evidence="2" id="KW-0472">Membrane</keyword>